<evidence type="ECO:0000256" key="3">
    <source>
        <dbReference type="ARBA" id="ARBA00023163"/>
    </source>
</evidence>
<dbReference type="PROSITE" id="PS50956">
    <property type="entry name" value="HTH_ASNC_2"/>
    <property type="match status" value="1"/>
</dbReference>
<proteinExistence type="predicted"/>
<evidence type="ECO:0000259" key="4">
    <source>
        <dbReference type="PROSITE" id="PS50956"/>
    </source>
</evidence>
<dbReference type="Gene3D" id="1.10.10.10">
    <property type="entry name" value="Winged helix-like DNA-binding domain superfamily/Winged helix DNA-binding domain"/>
    <property type="match status" value="1"/>
</dbReference>
<dbReference type="PANTHER" id="PTHR30154">
    <property type="entry name" value="LEUCINE-RESPONSIVE REGULATORY PROTEIN"/>
    <property type="match status" value="1"/>
</dbReference>
<dbReference type="SUPFAM" id="SSF54909">
    <property type="entry name" value="Dimeric alpha+beta barrel"/>
    <property type="match status" value="1"/>
</dbReference>
<dbReference type="InterPro" id="IPR019888">
    <property type="entry name" value="Tscrpt_reg_AsnC-like"/>
</dbReference>
<keyword evidence="6" id="KW-1185">Reference proteome</keyword>
<keyword evidence="2" id="KW-0238">DNA-binding</keyword>
<dbReference type="CDD" id="cd00090">
    <property type="entry name" value="HTH_ARSR"/>
    <property type="match status" value="1"/>
</dbReference>
<dbReference type="InterPro" id="IPR036388">
    <property type="entry name" value="WH-like_DNA-bd_sf"/>
</dbReference>
<gene>
    <name evidence="5" type="ORF">LDJ79_14045</name>
</gene>
<evidence type="ECO:0000256" key="2">
    <source>
        <dbReference type="ARBA" id="ARBA00023125"/>
    </source>
</evidence>
<evidence type="ECO:0000313" key="6">
    <source>
        <dbReference type="Proteomes" id="UP001199044"/>
    </source>
</evidence>
<dbReference type="PRINTS" id="PR00033">
    <property type="entry name" value="HTHASNC"/>
</dbReference>
<dbReference type="Proteomes" id="UP001199044">
    <property type="component" value="Unassembled WGS sequence"/>
</dbReference>
<comment type="caution">
    <text evidence="5">The sequence shown here is derived from an EMBL/GenBank/DDBJ whole genome shotgun (WGS) entry which is preliminary data.</text>
</comment>
<dbReference type="InterPro" id="IPR000485">
    <property type="entry name" value="AsnC-type_HTH_dom"/>
</dbReference>
<keyword evidence="3" id="KW-0804">Transcription</keyword>
<dbReference type="Gene3D" id="3.30.70.920">
    <property type="match status" value="1"/>
</dbReference>
<dbReference type="SMART" id="SM00344">
    <property type="entry name" value="HTH_ASNC"/>
    <property type="match status" value="1"/>
</dbReference>
<dbReference type="EMBL" id="JAIWIU010000099">
    <property type="protein sequence ID" value="MCA2017242.1"/>
    <property type="molecule type" value="Genomic_DNA"/>
</dbReference>
<dbReference type="InterPro" id="IPR011008">
    <property type="entry name" value="Dimeric_a/b-barrel"/>
</dbReference>
<keyword evidence="1" id="KW-0805">Transcription regulation</keyword>
<dbReference type="Pfam" id="PF01037">
    <property type="entry name" value="AsnC_trans_reg"/>
    <property type="match status" value="1"/>
</dbReference>
<evidence type="ECO:0000256" key="1">
    <source>
        <dbReference type="ARBA" id="ARBA00023015"/>
    </source>
</evidence>
<dbReference type="Pfam" id="PF13404">
    <property type="entry name" value="HTH_AsnC-type"/>
    <property type="match status" value="1"/>
</dbReference>
<organism evidence="5 6">
    <name type="scientific">Vibrio tritonius</name>
    <dbReference type="NCBI Taxonomy" id="1435069"/>
    <lineage>
        <taxon>Bacteria</taxon>
        <taxon>Pseudomonadati</taxon>
        <taxon>Pseudomonadota</taxon>
        <taxon>Gammaproteobacteria</taxon>
        <taxon>Vibrionales</taxon>
        <taxon>Vibrionaceae</taxon>
        <taxon>Vibrio</taxon>
    </lineage>
</organism>
<feature type="domain" description="HTH asnC-type" evidence="4">
    <location>
        <begin position="4"/>
        <end position="65"/>
    </location>
</feature>
<dbReference type="InterPro" id="IPR011991">
    <property type="entry name" value="ArsR-like_HTH"/>
</dbReference>
<dbReference type="InterPro" id="IPR036390">
    <property type="entry name" value="WH_DNA-bd_sf"/>
</dbReference>
<sequence length="155" mass="17741">MIPLDAFDRHILELLQQHCRLSSESIAEQVGLSSSAVQRRIKRLRDENIIEQEVTIVAHEASVHPMSFLASLEIERDNYTVLKELTRWANEQTCVQQLFYVTGNIDVMLVVTAKTTKAYDGFIQSLMDQFPQIKRVTTNVVIDQPIKSLSIPTRE</sequence>
<dbReference type="PANTHER" id="PTHR30154:SF34">
    <property type="entry name" value="TRANSCRIPTIONAL REGULATOR AZLB"/>
    <property type="match status" value="1"/>
</dbReference>
<accession>A0ABS7YQI9</accession>
<name>A0ABS7YQI9_9VIBR</name>
<protein>
    <submittedName>
        <fullName evidence="5">Lrp/AsnC family transcriptional regulator</fullName>
    </submittedName>
</protein>
<dbReference type="InterPro" id="IPR019887">
    <property type="entry name" value="Tscrpt_reg_AsnC/Lrp_C"/>
</dbReference>
<dbReference type="SUPFAM" id="SSF46785">
    <property type="entry name" value="Winged helix' DNA-binding domain"/>
    <property type="match status" value="1"/>
</dbReference>
<dbReference type="RefSeq" id="WP_225251017.1">
    <property type="nucleotide sequence ID" value="NZ_JAIWIU010000099.1"/>
</dbReference>
<evidence type="ECO:0000313" key="5">
    <source>
        <dbReference type="EMBL" id="MCA2017242.1"/>
    </source>
</evidence>
<reference evidence="6" key="1">
    <citation type="submission" date="2023-07" db="EMBL/GenBank/DDBJ databases">
        <title>Molecular identification of indigenous halophilic bacteria isolated from red sea cost, biodegradation of synthetic dyes and assessment of degraded metabolite toxicity.</title>
        <authorList>
            <person name="Chaieb K."/>
            <person name="Altayb H.N."/>
        </authorList>
    </citation>
    <scope>NUCLEOTIDE SEQUENCE [LARGE SCALE GENOMIC DNA]</scope>
    <source>
        <strain evidence="6">K20</strain>
    </source>
</reference>